<dbReference type="InterPro" id="IPR027396">
    <property type="entry name" value="DsrEFH-like"/>
</dbReference>
<evidence type="ECO:0008006" key="2">
    <source>
        <dbReference type="Google" id="ProtNLM"/>
    </source>
</evidence>
<dbReference type="AlphaFoldDB" id="T1BHT8"/>
<organism evidence="1">
    <name type="scientific">mine drainage metagenome</name>
    <dbReference type="NCBI Taxonomy" id="410659"/>
    <lineage>
        <taxon>unclassified sequences</taxon>
        <taxon>metagenomes</taxon>
        <taxon>ecological metagenomes</taxon>
    </lineage>
</organism>
<dbReference type="Pfam" id="PF13686">
    <property type="entry name" value="DrsE_2"/>
    <property type="match status" value="2"/>
</dbReference>
<accession>T1BHT8</accession>
<proteinExistence type="predicted"/>
<name>T1BHT8_9ZZZZ</name>
<comment type="caution">
    <text evidence="1">The sequence shown here is derived from an EMBL/GenBank/DDBJ whole genome shotgun (WGS) entry which is preliminary data.</text>
</comment>
<protein>
    <recommendedName>
        <fullName evidence="2">Peroxiredoxin</fullName>
    </recommendedName>
</protein>
<dbReference type="PANTHER" id="PTHR34655">
    <property type="entry name" value="CONSERVED WITHIN P. AEROPHILUM"/>
    <property type="match status" value="1"/>
</dbReference>
<sequence>MHIGRGEHMGNSFNIIVYSGTVDKLIPVGVLSQTAANMGIQVRLFVTGWALLAFKKDGYKSFNRMPNEFSDLVPALMEGMEKTKTPSWYEMVKSAKDIGNVKIYACSLMTGVMGLKKEDLDPIVDDIVGAASFMQESQGEQVLFI</sequence>
<reference evidence="1" key="2">
    <citation type="journal article" date="2014" name="ISME J.">
        <title>Microbial stratification in low pH oxic and suboxic macroscopic growths along an acid mine drainage.</title>
        <authorList>
            <person name="Mendez-Garcia C."/>
            <person name="Mesa V."/>
            <person name="Sprenger R.R."/>
            <person name="Richter M."/>
            <person name="Diez M.S."/>
            <person name="Solano J."/>
            <person name="Bargiela R."/>
            <person name="Golyshina O.V."/>
            <person name="Manteca A."/>
            <person name="Ramos J.L."/>
            <person name="Gallego J.R."/>
            <person name="Llorente I."/>
            <person name="Martins Dos Santos V.A."/>
            <person name="Jensen O.N."/>
            <person name="Pelaez A.I."/>
            <person name="Sanchez J."/>
            <person name="Ferrer M."/>
        </authorList>
    </citation>
    <scope>NUCLEOTIDE SEQUENCE</scope>
</reference>
<dbReference type="PANTHER" id="PTHR34655:SF2">
    <property type="entry name" value="PEROXIREDOXIN FAMILY PROTEIN"/>
    <property type="match status" value="1"/>
</dbReference>
<gene>
    <name evidence="1" type="ORF">B2A_00156</name>
</gene>
<dbReference type="SUPFAM" id="SSF75169">
    <property type="entry name" value="DsrEFH-like"/>
    <property type="match status" value="1"/>
</dbReference>
<dbReference type="InterPro" id="IPR032836">
    <property type="entry name" value="DsrE2-like"/>
</dbReference>
<reference evidence="1" key="1">
    <citation type="submission" date="2013-08" db="EMBL/GenBank/DDBJ databases">
        <authorList>
            <person name="Mendez C."/>
            <person name="Richter M."/>
            <person name="Ferrer M."/>
            <person name="Sanchez J."/>
        </authorList>
    </citation>
    <scope>NUCLEOTIDE SEQUENCE</scope>
</reference>
<dbReference type="EMBL" id="AUZZ01000111">
    <property type="protein sequence ID" value="EQD69212.1"/>
    <property type="molecule type" value="Genomic_DNA"/>
</dbReference>
<evidence type="ECO:0000313" key="1">
    <source>
        <dbReference type="EMBL" id="EQD69212.1"/>
    </source>
</evidence>
<dbReference type="Gene3D" id="3.40.1260.10">
    <property type="entry name" value="DsrEFH-like"/>
    <property type="match status" value="1"/>
</dbReference>